<proteinExistence type="predicted"/>
<dbReference type="Pfam" id="PF03188">
    <property type="entry name" value="Cytochrom_B561"/>
    <property type="match status" value="1"/>
</dbReference>
<evidence type="ECO:0000313" key="12">
    <source>
        <dbReference type="EMBL" id="EFJ34901.1"/>
    </source>
</evidence>
<dbReference type="PROSITE" id="PS50939">
    <property type="entry name" value="CYTOCHROME_B561"/>
    <property type="match status" value="1"/>
</dbReference>
<dbReference type="STRING" id="88036.D8R031"/>
<evidence type="ECO:0008006" key="14">
    <source>
        <dbReference type="Google" id="ProtNLM"/>
    </source>
</evidence>
<evidence type="ECO:0000256" key="5">
    <source>
        <dbReference type="ARBA" id="ARBA00022982"/>
    </source>
</evidence>
<comment type="subcellular location">
    <subcellularLocation>
        <location evidence="1">Membrane</location>
    </subcellularLocation>
</comment>
<feature type="non-terminal residue" evidence="12">
    <location>
        <position position="1"/>
    </location>
</feature>
<dbReference type="InParanoid" id="D8R031"/>
<feature type="transmembrane region" description="Helical" evidence="9">
    <location>
        <begin position="143"/>
        <end position="161"/>
    </location>
</feature>
<keyword evidence="2" id="KW-0813">Transport</keyword>
<evidence type="ECO:0000256" key="4">
    <source>
        <dbReference type="ARBA" id="ARBA00022729"/>
    </source>
</evidence>
<keyword evidence="8" id="KW-0408">Iron</keyword>
<dbReference type="Gene3D" id="1.20.120.1770">
    <property type="match status" value="1"/>
</dbReference>
<evidence type="ECO:0000259" key="10">
    <source>
        <dbReference type="PROSITE" id="PS50836"/>
    </source>
</evidence>
<evidence type="ECO:0000313" key="13">
    <source>
        <dbReference type="Proteomes" id="UP000001514"/>
    </source>
</evidence>
<accession>D8R031</accession>
<dbReference type="InterPro" id="IPR005018">
    <property type="entry name" value="DOMON_domain"/>
</dbReference>
<evidence type="ECO:0000256" key="3">
    <source>
        <dbReference type="ARBA" id="ARBA00022692"/>
    </source>
</evidence>
<sequence>GWLGWGINPHSLEMSGTSALIAFQSSQGAQLHSYSVSRQVKDDDISLSPQEQTEVPFQNQSVTMEGTVVTIFATIPLTNSSSTTMNHVWNFGDQVLGDSPQSHDFKKANLVSLRRIDMSKKDSVAQPLVSKLTPRQRLKNTHALLSGAAWGIAIPVGVMAARYLRPFTSPSGAWFYLHLMIQIPAYGVGVAGWVLGLKLESGSGNVYETHRNIGYAIFAGGTLQVIALLVRPKPYEKIRFLWNIYHQSIGYTTLVLGVVNVFIGLSILEPAAKFKTAFIAVVISLGAVSLVMEVVTWIIYFQRK</sequence>
<evidence type="ECO:0000256" key="9">
    <source>
        <dbReference type="SAM" id="Phobius"/>
    </source>
</evidence>
<feature type="domain" description="Cytochrome b561" evidence="11">
    <location>
        <begin position="99"/>
        <end position="301"/>
    </location>
</feature>
<reference evidence="12 13" key="1">
    <citation type="journal article" date="2011" name="Science">
        <title>The Selaginella genome identifies genetic changes associated with the evolution of vascular plants.</title>
        <authorList>
            <person name="Banks J.A."/>
            <person name="Nishiyama T."/>
            <person name="Hasebe M."/>
            <person name="Bowman J.L."/>
            <person name="Gribskov M."/>
            <person name="dePamphilis C."/>
            <person name="Albert V.A."/>
            <person name="Aono N."/>
            <person name="Aoyama T."/>
            <person name="Ambrose B.A."/>
            <person name="Ashton N.W."/>
            <person name="Axtell M.J."/>
            <person name="Barker E."/>
            <person name="Barker M.S."/>
            <person name="Bennetzen J.L."/>
            <person name="Bonawitz N.D."/>
            <person name="Chapple C."/>
            <person name="Cheng C."/>
            <person name="Correa L.G."/>
            <person name="Dacre M."/>
            <person name="DeBarry J."/>
            <person name="Dreyer I."/>
            <person name="Elias M."/>
            <person name="Engstrom E.M."/>
            <person name="Estelle M."/>
            <person name="Feng L."/>
            <person name="Finet C."/>
            <person name="Floyd S.K."/>
            <person name="Frommer W.B."/>
            <person name="Fujita T."/>
            <person name="Gramzow L."/>
            <person name="Gutensohn M."/>
            <person name="Harholt J."/>
            <person name="Hattori M."/>
            <person name="Heyl A."/>
            <person name="Hirai T."/>
            <person name="Hiwatashi Y."/>
            <person name="Ishikawa M."/>
            <person name="Iwata M."/>
            <person name="Karol K.G."/>
            <person name="Koehler B."/>
            <person name="Kolukisaoglu U."/>
            <person name="Kubo M."/>
            <person name="Kurata T."/>
            <person name="Lalonde S."/>
            <person name="Li K."/>
            <person name="Li Y."/>
            <person name="Litt A."/>
            <person name="Lyons E."/>
            <person name="Manning G."/>
            <person name="Maruyama T."/>
            <person name="Michael T.P."/>
            <person name="Mikami K."/>
            <person name="Miyazaki S."/>
            <person name="Morinaga S."/>
            <person name="Murata T."/>
            <person name="Mueller-Roeber B."/>
            <person name="Nelson D.R."/>
            <person name="Obara M."/>
            <person name="Oguri Y."/>
            <person name="Olmstead R.G."/>
            <person name="Onodera N."/>
            <person name="Petersen B.L."/>
            <person name="Pils B."/>
            <person name="Prigge M."/>
            <person name="Rensing S.A."/>
            <person name="Riano-Pachon D.M."/>
            <person name="Roberts A.W."/>
            <person name="Sato Y."/>
            <person name="Scheller H.V."/>
            <person name="Schulz B."/>
            <person name="Schulz C."/>
            <person name="Shakirov E.V."/>
            <person name="Shibagaki N."/>
            <person name="Shinohara N."/>
            <person name="Shippen D.E."/>
            <person name="Soerensen I."/>
            <person name="Sotooka R."/>
            <person name="Sugimoto N."/>
            <person name="Sugita M."/>
            <person name="Sumikawa N."/>
            <person name="Tanurdzic M."/>
            <person name="Theissen G."/>
            <person name="Ulvskov P."/>
            <person name="Wakazuki S."/>
            <person name="Weng J.K."/>
            <person name="Willats W.W."/>
            <person name="Wipf D."/>
            <person name="Wolf P.G."/>
            <person name="Yang L."/>
            <person name="Zimmer A.D."/>
            <person name="Zhu Q."/>
            <person name="Mitros T."/>
            <person name="Hellsten U."/>
            <person name="Loque D."/>
            <person name="Otillar R."/>
            <person name="Salamov A."/>
            <person name="Schmutz J."/>
            <person name="Shapiro H."/>
            <person name="Lindquist E."/>
            <person name="Lucas S."/>
            <person name="Rokhsar D."/>
            <person name="Grigoriev I.V."/>
        </authorList>
    </citation>
    <scope>NUCLEOTIDE SEQUENCE [LARGE SCALE GENOMIC DNA]</scope>
</reference>
<dbReference type="InterPro" id="IPR045265">
    <property type="entry name" value="AIR12_DOMON"/>
</dbReference>
<feature type="domain" description="DOMON" evidence="10">
    <location>
        <begin position="1"/>
        <end position="92"/>
    </location>
</feature>
<keyword evidence="4" id="KW-0732">Signal</keyword>
<evidence type="ECO:0000256" key="1">
    <source>
        <dbReference type="ARBA" id="ARBA00004370"/>
    </source>
</evidence>
<dbReference type="Proteomes" id="UP000001514">
    <property type="component" value="Unassembled WGS sequence"/>
</dbReference>
<dbReference type="HOGENOM" id="CLU_036675_1_1_1"/>
<feature type="binding site" description="axial binding residue" evidence="8">
    <location>
        <position position="210"/>
    </location>
    <ligand>
        <name>heme b</name>
        <dbReference type="ChEBI" id="CHEBI:60344"/>
        <label>1</label>
    </ligand>
    <ligandPart>
        <name>Fe</name>
        <dbReference type="ChEBI" id="CHEBI:18248"/>
    </ligandPart>
</feature>
<keyword evidence="5" id="KW-0249">Electron transport</keyword>
<dbReference type="PANTHER" id="PTHR23130">
    <property type="entry name" value="CYTOCHROME B561 AND DOMON DOMAIN-CONTAINING PROTEIN"/>
    <property type="match status" value="1"/>
</dbReference>
<dbReference type="GO" id="GO:0016020">
    <property type="term" value="C:membrane"/>
    <property type="evidence" value="ECO:0007669"/>
    <property type="project" value="UniProtKB-SubCell"/>
</dbReference>
<evidence type="ECO:0000256" key="8">
    <source>
        <dbReference type="PIRSR" id="PIRSR037471-1"/>
    </source>
</evidence>
<feature type="binding site" description="axial binding residue" evidence="8">
    <location>
        <position position="246"/>
    </location>
    <ligand>
        <name>heme b</name>
        <dbReference type="ChEBI" id="CHEBI:60344"/>
        <label>1</label>
    </ligand>
    <ligandPart>
        <name>Fe</name>
        <dbReference type="ChEBI" id="CHEBI:18248"/>
    </ligandPart>
</feature>
<name>D8R031_SELML</name>
<feature type="transmembrane region" description="Helical" evidence="9">
    <location>
        <begin position="251"/>
        <end position="272"/>
    </location>
</feature>
<dbReference type="OrthoDB" id="2419613at2759"/>
<feature type="non-terminal residue" evidence="12">
    <location>
        <position position="304"/>
    </location>
</feature>
<keyword evidence="8" id="KW-0479">Metal-binding</keyword>
<dbReference type="PIRSF" id="PIRSF037471">
    <property type="entry name" value="UCP037471"/>
    <property type="match status" value="1"/>
</dbReference>
<dbReference type="GO" id="GO:0046872">
    <property type="term" value="F:metal ion binding"/>
    <property type="evidence" value="ECO:0007669"/>
    <property type="project" value="UniProtKB-KW"/>
</dbReference>
<dbReference type="Pfam" id="PF04526">
    <property type="entry name" value="DUF568"/>
    <property type="match status" value="1"/>
</dbReference>
<evidence type="ECO:0000259" key="11">
    <source>
        <dbReference type="PROSITE" id="PS50939"/>
    </source>
</evidence>
<evidence type="ECO:0000256" key="6">
    <source>
        <dbReference type="ARBA" id="ARBA00022989"/>
    </source>
</evidence>
<feature type="transmembrane region" description="Helical" evidence="9">
    <location>
        <begin position="173"/>
        <end position="193"/>
    </location>
</feature>
<keyword evidence="3 9" id="KW-0812">Transmembrane</keyword>
<organism evidence="13">
    <name type="scientific">Selaginella moellendorffii</name>
    <name type="common">Spikemoss</name>
    <dbReference type="NCBI Taxonomy" id="88036"/>
    <lineage>
        <taxon>Eukaryota</taxon>
        <taxon>Viridiplantae</taxon>
        <taxon>Streptophyta</taxon>
        <taxon>Embryophyta</taxon>
        <taxon>Tracheophyta</taxon>
        <taxon>Lycopodiopsida</taxon>
        <taxon>Selaginellales</taxon>
        <taxon>Selaginellaceae</taxon>
        <taxon>Selaginella</taxon>
    </lineage>
</organism>
<evidence type="ECO:0000256" key="2">
    <source>
        <dbReference type="ARBA" id="ARBA00022448"/>
    </source>
</evidence>
<dbReference type="SMART" id="SM00665">
    <property type="entry name" value="B561"/>
    <property type="match status" value="1"/>
</dbReference>
<dbReference type="EMBL" id="GL377569">
    <property type="protein sequence ID" value="EFJ34901.1"/>
    <property type="molecule type" value="Genomic_DNA"/>
</dbReference>
<dbReference type="KEGG" id="smo:SELMODRAFT_65707"/>
<keyword evidence="7 9" id="KW-0472">Membrane</keyword>
<feature type="transmembrane region" description="Helical" evidence="9">
    <location>
        <begin position="213"/>
        <end position="230"/>
    </location>
</feature>
<feature type="binding site" description="axial binding residue" evidence="8">
    <location>
        <position position="178"/>
    </location>
    <ligand>
        <name>heme b</name>
        <dbReference type="ChEBI" id="CHEBI:60344"/>
        <label>1</label>
    </ligand>
    <ligandPart>
        <name>Fe</name>
        <dbReference type="ChEBI" id="CHEBI:18248"/>
    </ligandPart>
</feature>
<dbReference type="PANTHER" id="PTHR23130:SF195">
    <property type="entry name" value="CYTOCHROME B561 AND DOMON DOMAIN-CONTAINING PROTEIN"/>
    <property type="match status" value="1"/>
</dbReference>
<feature type="transmembrane region" description="Helical" evidence="9">
    <location>
        <begin position="278"/>
        <end position="301"/>
    </location>
</feature>
<keyword evidence="13" id="KW-1185">Reference proteome</keyword>
<dbReference type="AlphaFoldDB" id="D8R031"/>
<protein>
    <recommendedName>
        <fullName evidence="14">Cytochrome b561 and DOMON domain-containing protein</fullName>
    </recommendedName>
</protein>
<feature type="binding site" description="axial binding residue" evidence="8">
    <location>
        <position position="142"/>
    </location>
    <ligand>
        <name>heme b</name>
        <dbReference type="ChEBI" id="CHEBI:60344"/>
        <label>1</label>
    </ligand>
    <ligandPart>
        <name>Fe</name>
        <dbReference type="ChEBI" id="CHEBI:18248"/>
    </ligandPart>
</feature>
<dbReference type="CDD" id="cd08760">
    <property type="entry name" value="Cyt_b561_FRRS1_like"/>
    <property type="match status" value="1"/>
</dbReference>
<dbReference type="InterPro" id="IPR006593">
    <property type="entry name" value="Cyt_b561/ferric_Rdtase_TM"/>
</dbReference>
<dbReference type="PROSITE" id="PS50836">
    <property type="entry name" value="DOMON"/>
    <property type="match status" value="1"/>
</dbReference>
<dbReference type="Gramene" id="EFJ34901">
    <property type="protein sequence ID" value="EFJ34901"/>
    <property type="gene ID" value="SELMODRAFT_65707"/>
</dbReference>
<gene>
    <name evidence="12" type="ORF">SELMODRAFT_65707</name>
</gene>
<dbReference type="InterPro" id="IPR017214">
    <property type="entry name" value="UCP037471"/>
</dbReference>
<evidence type="ECO:0000256" key="7">
    <source>
        <dbReference type="ARBA" id="ARBA00023136"/>
    </source>
</evidence>
<keyword evidence="6 9" id="KW-1133">Transmembrane helix</keyword>
<dbReference type="OMA" id="MAICINI"/>
<dbReference type="eggNOG" id="KOG4293">
    <property type="taxonomic scope" value="Eukaryota"/>
</dbReference>